<feature type="compositionally biased region" description="Low complexity" evidence="14">
    <location>
        <begin position="274"/>
        <end position="285"/>
    </location>
</feature>
<dbReference type="RefSeq" id="XP_007415155.1">
    <property type="nucleotide sequence ID" value="XM_007415093.1"/>
</dbReference>
<evidence type="ECO:0000256" key="8">
    <source>
        <dbReference type="ARBA" id="ARBA00023055"/>
    </source>
</evidence>
<feature type="coiled-coil region" evidence="13">
    <location>
        <begin position="1720"/>
        <end position="1747"/>
    </location>
</feature>
<dbReference type="Pfam" id="PF13329">
    <property type="entry name" value="ATG2_CAD"/>
    <property type="match status" value="2"/>
</dbReference>
<evidence type="ECO:0000256" key="1">
    <source>
        <dbReference type="ARBA" id="ARBA00004406"/>
    </source>
</evidence>
<evidence type="ECO:0000256" key="10">
    <source>
        <dbReference type="ARBA" id="ARBA00024479"/>
    </source>
</evidence>
<dbReference type="GO" id="GO:0000045">
    <property type="term" value="P:autophagosome assembly"/>
    <property type="evidence" value="ECO:0007669"/>
    <property type="project" value="TreeGrafter"/>
</dbReference>
<keyword evidence="9" id="KW-0472">Membrane</keyword>
<name>F4S1G5_MELLP</name>
<dbReference type="HOGENOM" id="CLU_000795_0_0_1"/>
<dbReference type="GO" id="GO:0006869">
    <property type="term" value="P:lipid transport"/>
    <property type="evidence" value="ECO:0007669"/>
    <property type="project" value="UniProtKB-KW"/>
</dbReference>
<evidence type="ECO:0000313" key="15">
    <source>
        <dbReference type="EMBL" id="EGG01564.1"/>
    </source>
</evidence>
<evidence type="ECO:0000256" key="13">
    <source>
        <dbReference type="SAM" id="Coils"/>
    </source>
</evidence>
<dbReference type="GO" id="GO:0034045">
    <property type="term" value="C:phagophore assembly site membrane"/>
    <property type="evidence" value="ECO:0007669"/>
    <property type="project" value="UniProtKB-SubCell"/>
</dbReference>
<comment type="similarity">
    <text evidence="3">Belongs to the ATG2 family.</text>
</comment>
<feature type="region of interest" description="Disordered" evidence="14">
    <location>
        <begin position="264"/>
        <end position="287"/>
    </location>
</feature>
<dbReference type="EMBL" id="GL883137">
    <property type="protein sequence ID" value="EGG01564.1"/>
    <property type="molecule type" value="Genomic_DNA"/>
</dbReference>
<evidence type="ECO:0000256" key="11">
    <source>
        <dbReference type="ARBA" id="ARBA00024615"/>
    </source>
</evidence>
<comment type="catalytic activity">
    <reaction evidence="11">
        <text>a 1,2-diacyl-sn-glycero-3-phosphoethanolamine(in) = a 1,2-diacyl-sn-glycero-3-phosphoethanolamine(out)</text>
        <dbReference type="Rhea" id="RHEA:38895"/>
        <dbReference type="ChEBI" id="CHEBI:64612"/>
    </reaction>
</comment>
<comment type="subcellular location">
    <subcellularLocation>
        <location evidence="1">Endoplasmic reticulum membrane</location>
        <topology evidence="1">Peripheral membrane protein</topology>
    </subcellularLocation>
    <subcellularLocation>
        <location evidence="2">Preautophagosomal structure membrane</location>
        <topology evidence="2">Peripheral membrane protein</topology>
    </subcellularLocation>
</comment>
<dbReference type="GO" id="GO:0032266">
    <property type="term" value="F:phosphatidylinositol-3-phosphate binding"/>
    <property type="evidence" value="ECO:0007669"/>
    <property type="project" value="TreeGrafter"/>
</dbReference>
<accession>F4S1G5</accession>
<dbReference type="GeneID" id="18936121"/>
<dbReference type="STRING" id="747676.F4S1G5"/>
<reference evidence="16" key="1">
    <citation type="journal article" date="2011" name="Proc. Natl. Acad. Sci. U.S.A.">
        <title>Obligate biotrophy features unraveled by the genomic analysis of rust fungi.</title>
        <authorList>
            <person name="Duplessis S."/>
            <person name="Cuomo C.A."/>
            <person name="Lin Y.-C."/>
            <person name="Aerts A."/>
            <person name="Tisserant E."/>
            <person name="Veneault-Fourrey C."/>
            <person name="Joly D.L."/>
            <person name="Hacquard S."/>
            <person name="Amselem J."/>
            <person name="Cantarel B.L."/>
            <person name="Chiu R."/>
            <person name="Coutinho P.M."/>
            <person name="Feau N."/>
            <person name="Field M."/>
            <person name="Frey P."/>
            <person name="Gelhaye E."/>
            <person name="Goldberg J."/>
            <person name="Grabherr M.G."/>
            <person name="Kodira C.D."/>
            <person name="Kohler A."/>
            <person name="Kuees U."/>
            <person name="Lindquist E.A."/>
            <person name="Lucas S.M."/>
            <person name="Mago R."/>
            <person name="Mauceli E."/>
            <person name="Morin E."/>
            <person name="Murat C."/>
            <person name="Pangilinan J.L."/>
            <person name="Park R."/>
            <person name="Pearson M."/>
            <person name="Quesneville H."/>
            <person name="Rouhier N."/>
            <person name="Sakthikumar S."/>
            <person name="Salamov A.A."/>
            <person name="Schmutz J."/>
            <person name="Selles B."/>
            <person name="Shapiro H."/>
            <person name="Tanguay P."/>
            <person name="Tuskan G.A."/>
            <person name="Henrissat B."/>
            <person name="Van de Peer Y."/>
            <person name="Rouze P."/>
            <person name="Ellis J.G."/>
            <person name="Dodds P.N."/>
            <person name="Schein J.E."/>
            <person name="Zhong S."/>
            <person name="Hamelin R.C."/>
            <person name="Grigoriev I.V."/>
            <person name="Szabo L.J."/>
            <person name="Martin F."/>
        </authorList>
    </citation>
    <scope>NUCLEOTIDE SEQUENCE [LARGE SCALE GENOMIC DNA]</scope>
    <source>
        <strain evidence="16">98AG31 / pathotype 3-4-7</strain>
    </source>
</reference>
<keyword evidence="8" id="KW-0445">Lipid transport</keyword>
<dbReference type="GO" id="GO:0061723">
    <property type="term" value="P:glycophagy"/>
    <property type="evidence" value="ECO:0007669"/>
    <property type="project" value="TreeGrafter"/>
</dbReference>
<protein>
    <recommendedName>
        <fullName evidence="4">Autophagy-related protein 2</fullName>
    </recommendedName>
</protein>
<evidence type="ECO:0000256" key="4">
    <source>
        <dbReference type="ARBA" id="ARBA00018070"/>
    </source>
</evidence>
<dbReference type="OrthoDB" id="18982at2759"/>
<dbReference type="PANTHER" id="PTHR13190">
    <property type="entry name" value="AUTOPHAGY-RELATED 2, ISOFORM A"/>
    <property type="match status" value="1"/>
</dbReference>
<dbReference type="eggNOG" id="KOG2993">
    <property type="taxonomic scope" value="Eukaryota"/>
</dbReference>
<dbReference type="GO" id="GO:0061908">
    <property type="term" value="C:phagophore"/>
    <property type="evidence" value="ECO:0007669"/>
    <property type="project" value="TreeGrafter"/>
</dbReference>
<comment type="catalytic activity">
    <reaction evidence="12">
        <text>a 1,2-diacyl-sn-glycero-3-phosphocholine(in) = a 1,2-diacyl-sn-glycero-3-phosphocholine(out)</text>
        <dbReference type="Rhea" id="RHEA:38571"/>
        <dbReference type="ChEBI" id="CHEBI:57643"/>
    </reaction>
</comment>
<keyword evidence="6" id="KW-0256">Endoplasmic reticulum</keyword>
<evidence type="ECO:0000256" key="2">
    <source>
        <dbReference type="ARBA" id="ARBA00004623"/>
    </source>
</evidence>
<evidence type="ECO:0000256" key="14">
    <source>
        <dbReference type="SAM" id="MobiDB-lite"/>
    </source>
</evidence>
<dbReference type="GO" id="GO:0043495">
    <property type="term" value="F:protein-membrane adaptor activity"/>
    <property type="evidence" value="ECO:0007669"/>
    <property type="project" value="TreeGrafter"/>
</dbReference>
<sequence>MGAIMYAPHTHYLVPSCIYVETALMHASLTRFLGPFLKDRGLSLDSQINNPLNSDSFTINNVDLDPTTMQDILSKTGLSLKLQSASLDTFSLRIEWPPWSLSWDNYVPTVNIRLQGIRLVLAVTSEHMQPVTSNSNSISDSLYSSTRNIDLASSIAELADEFARNEGSASSTDELDHQLPGAFASQPNIKEATKEPDRRGLFAGLIEKILAKLSFEFEKFSIQVRHGQAELHLTIDGGSTAPDSKENLPKTLSRIFQMSPPTIYFKDLTPQPPSRTSTPSASSSTGYESLEANDDMLMSQAIADLRMSVAPPAPPKPRDAPLESSIQHQDYIFLEFQGGPLLPDESHVLTDDNPSGLDRLVNYHEASSPFGDTEERTRILFVMTYTPPPLQSNRDATSASIDAQPGEICESTSVAPTPNTNISSARNPQYKIEICLPILSIHVHSPSEIELWKSILSDLTGDSSDSSASPAAVATSSHTQDKSAALDINLYCRQVSLRVDCSPQMKRGYTHADMNAAPKSSLELSLKALTFSQSHTPVDRLNCNTALVPLTDLDVAKITIVAKSTANPHESVILQVPASDSVDPALSIQVTSQRTQITSGYARFDIGLELYSSFQHLFETLGSQSSPAVDVITPTGDKEHVKYKKRSNLESDVLTKAPHSISFSAQDIVLRIKVNCSKHGSRNKLDYREDGVSLGIALQSVQVDHSAPSGFQCTVHSIAAELNPPPSTSDHRCSPETTFLVLTPNLDPTSGQAKNEEPCITVTYGSVEHSDELGPMGCTRKPDPATVKVALVRIMLNKKRFDRLQYWLDDLSTWAIQLSNPYADSIAAPYVSDIPIQDDVNCRSASLSPVSSLRSVRSRPKPLETTLSVGRIELKIDLSQENADLLSPSAQQTAQLMLTLQDFSISQTTNRLSTPQTTSDHSSDTTLVLVIGSIRGTLEHEAEVSELIRLDETGNAPSNMNRCAVSITIRTTGSLANSSSKTIMVDLVVRGIILHIGPQFTWIRDLLEFVKAPPGAFETPGPNYLTRVRISLRSTSIRVSPPPSSSSDKTPQFILAGCFDDFGCNVKLDPSSSDVSPEIQGTLTLLLAEGQSSVFVRLARFSNLRIGVSYSTETGRLRGCVHNGSLGVSLCADSTESLGDVIAGLGRISLTEQKPEVELDYDHAEEPSQSQEDLQASLLKSAIQDTRFRKPLLPFELGEDLVHEDYPSDANFVQTNSTRTGLKTKLTDSHLPSIIRNLHPDGLNIIDDFLSLPPTRSKPSTRVIVTEFKVENFDVSIGLHEGYDWASTRHAIEEAKKAMRKRLQKLRQLLAKGHSDESTLDEELPSTTLFKSVHFGLPPSTRSLTTAQLLNAIDRELDDPVGVVPNEDVSITGSWQTLPPAPKERSGPTINCLSTIGNLQRSRHPALEFVLNELTCRFRVYDPSQNPFVKDSSSESLMSIKIKVNQVSILDNIKTSTWKKFLTELRPNDGGNLRSTGSPMLRVKFDLVDSPDEDGKQEAILKLKIVPLRLYVDQDAVDFLKTYFGFQKENHQLDRSLNEKKTKEGMFFQRVEIFPIRIKLDYKPKRVDYMALQKGQVIELMNFFHFDGSDMTLRHAVLIGVPGPDKIGSLLQEIWTPDIKANQLADVISGISPVRSIVNLGTGLADLILLPIEEIKRKDGRISRGLQKGSQSFAKSTALEAIKLGAKLATGTQVVLEKAEMILGAKVSEEIHVETIDQGIDYLDENYEKVEEEVEILRSELTNKIKTHEMISRYADQPENLKMGAKLGYQDLRKNMRSTAQTILAIPLEVFNEGSGRAVVKAVPIAILHPMIGATGAISKTLLGLRHTLDPLTIENDEDKYKRLKN</sequence>
<keyword evidence="13" id="KW-0175">Coiled coil</keyword>
<dbReference type="PANTHER" id="PTHR13190:SF1">
    <property type="entry name" value="AUTOPHAGY-RELATED 2, ISOFORM A"/>
    <property type="match status" value="1"/>
</dbReference>
<dbReference type="GO" id="GO:0034727">
    <property type="term" value="P:piecemeal microautophagy of the nucleus"/>
    <property type="evidence" value="ECO:0007669"/>
    <property type="project" value="TreeGrafter"/>
</dbReference>
<evidence type="ECO:0000256" key="5">
    <source>
        <dbReference type="ARBA" id="ARBA00022448"/>
    </source>
</evidence>
<keyword evidence="5" id="KW-0813">Transport</keyword>
<evidence type="ECO:0000256" key="6">
    <source>
        <dbReference type="ARBA" id="ARBA00022824"/>
    </source>
</evidence>
<dbReference type="GO" id="GO:0005789">
    <property type="term" value="C:endoplasmic reticulum membrane"/>
    <property type="evidence" value="ECO:0007669"/>
    <property type="project" value="UniProtKB-SubCell"/>
</dbReference>
<dbReference type="InParanoid" id="F4S1G5"/>
<dbReference type="Proteomes" id="UP000001072">
    <property type="component" value="Unassembled WGS sequence"/>
</dbReference>
<gene>
    <name evidence="15" type="ORF">MELLADRAFT_92084</name>
</gene>
<organism evidence="16">
    <name type="scientific">Melampsora larici-populina (strain 98AG31 / pathotype 3-4-7)</name>
    <name type="common">Poplar leaf rust fungus</name>
    <dbReference type="NCBI Taxonomy" id="747676"/>
    <lineage>
        <taxon>Eukaryota</taxon>
        <taxon>Fungi</taxon>
        <taxon>Dikarya</taxon>
        <taxon>Basidiomycota</taxon>
        <taxon>Pucciniomycotina</taxon>
        <taxon>Pucciniomycetes</taxon>
        <taxon>Pucciniales</taxon>
        <taxon>Melampsoraceae</taxon>
        <taxon>Melampsora</taxon>
    </lineage>
</organism>
<comment type="catalytic activity">
    <reaction evidence="10">
        <text>a 1,2-diacyl-sn-glycero-3-phospho-L-serine(in) = a 1,2-diacyl-sn-glycero-3-phospho-L-serine(out)</text>
        <dbReference type="Rhea" id="RHEA:38663"/>
        <dbReference type="ChEBI" id="CHEBI:57262"/>
    </reaction>
</comment>
<evidence type="ECO:0000256" key="12">
    <source>
        <dbReference type="ARBA" id="ARBA00024631"/>
    </source>
</evidence>
<evidence type="ECO:0000256" key="7">
    <source>
        <dbReference type="ARBA" id="ARBA00023006"/>
    </source>
</evidence>
<dbReference type="VEuPathDB" id="FungiDB:MELLADRAFT_92084"/>
<keyword evidence="7" id="KW-0072">Autophagy</keyword>
<keyword evidence="16" id="KW-1185">Reference proteome</keyword>
<evidence type="ECO:0000313" key="16">
    <source>
        <dbReference type="Proteomes" id="UP000001072"/>
    </source>
</evidence>
<evidence type="ECO:0000256" key="9">
    <source>
        <dbReference type="ARBA" id="ARBA00023136"/>
    </source>
</evidence>
<dbReference type="GO" id="GO:0061709">
    <property type="term" value="P:reticulophagy"/>
    <property type="evidence" value="ECO:0007669"/>
    <property type="project" value="TreeGrafter"/>
</dbReference>
<dbReference type="InterPro" id="IPR026849">
    <property type="entry name" value="ATG2"/>
</dbReference>
<evidence type="ECO:0000256" key="3">
    <source>
        <dbReference type="ARBA" id="ARBA00009714"/>
    </source>
</evidence>
<dbReference type="KEGG" id="mlr:MELLADRAFT_92084"/>
<proteinExistence type="inferred from homology"/>
<dbReference type="GO" id="GO:0000422">
    <property type="term" value="P:autophagy of mitochondrion"/>
    <property type="evidence" value="ECO:0007669"/>
    <property type="project" value="TreeGrafter"/>
</dbReference>